<dbReference type="SUPFAM" id="SSF54001">
    <property type="entry name" value="Cysteine proteinases"/>
    <property type="match status" value="1"/>
</dbReference>
<dbReference type="Pfam" id="PF00877">
    <property type="entry name" value="NLPC_P60"/>
    <property type="match status" value="1"/>
</dbReference>
<dbReference type="Proteomes" id="UP000289954">
    <property type="component" value="Unassembled WGS sequence"/>
</dbReference>
<dbReference type="EMBL" id="BIMR01000455">
    <property type="protein sequence ID" value="GCE78494.1"/>
    <property type="molecule type" value="Genomic_DNA"/>
</dbReference>
<accession>A0A402DWK5</accession>
<dbReference type="PROSITE" id="PS51935">
    <property type="entry name" value="NLPC_P60"/>
    <property type="match status" value="1"/>
</dbReference>
<evidence type="ECO:0000256" key="4">
    <source>
        <dbReference type="ARBA" id="ARBA00022807"/>
    </source>
</evidence>
<dbReference type="InterPro" id="IPR000064">
    <property type="entry name" value="NLP_P60_dom"/>
</dbReference>
<name>A0A402DWK5_9CELL</name>
<evidence type="ECO:0000259" key="5">
    <source>
        <dbReference type="PROSITE" id="PS51935"/>
    </source>
</evidence>
<protein>
    <recommendedName>
        <fullName evidence="5">NlpC/P60 domain-containing protein</fullName>
    </recommendedName>
</protein>
<evidence type="ECO:0000313" key="7">
    <source>
        <dbReference type="Proteomes" id="UP000289954"/>
    </source>
</evidence>
<dbReference type="Gene3D" id="3.90.1720.10">
    <property type="entry name" value="endopeptidase domain like (from Nostoc punctiforme)"/>
    <property type="match status" value="1"/>
</dbReference>
<gene>
    <name evidence="6" type="ORF">CBZ_35500</name>
</gene>
<dbReference type="PANTHER" id="PTHR47359">
    <property type="entry name" value="PEPTIDOGLYCAN DL-ENDOPEPTIDASE CWLO"/>
    <property type="match status" value="1"/>
</dbReference>
<dbReference type="AlphaFoldDB" id="A0A402DWK5"/>
<organism evidence="6 7">
    <name type="scientific">Cellulomonas biazotea</name>
    <dbReference type="NCBI Taxonomy" id="1709"/>
    <lineage>
        <taxon>Bacteria</taxon>
        <taxon>Bacillati</taxon>
        <taxon>Actinomycetota</taxon>
        <taxon>Actinomycetes</taxon>
        <taxon>Micrococcales</taxon>
        <taxon>Cellulomonadaceae</taxon>
        <taxon>Cellulomonas</taxon>
    </lineage>
</organism>
<dbReference type="GO" id="GO:0008234">
    <property type="term" value="F:cysteine-type peptidase activity"/>
    <property type="evidence" value="ECO:0007669"/>
    <property type="project" value="UniProtKB-KW"/>
</dbReference>
<dbReference type="GO" id="GO:0006508">
    <property type="term" value="P:proteolysis"/>
    <property type="evidence" value="ECO:0007669"/>
    <property type="project" value="UniProtKB-KW"/>
</dbReference>
<keyword evidence="2" id="KW-0645">Protease</keyword>
<keyword evidence="7" id="KW-1185">Reference proteome</keyword>
<reference evidence="6 7" key="1">
    <citation type="submission" date="2019-01" db="EMBL/GenBank/DDBJ databases">
        <title>Draft genome sequence of Cellulomonas takizawaensis strain TKZ-21.</title>
        <authorList>
            <person name="Yamamura H."/>
            <person name="Hayashi T."/>
            <person name="Hamada M."/>
            <person name="Serisawa Y."/>
            <person name="Matsuyama K."/>
            <person name="Nakagawa Y."/>
            <person name="Otoguro M."/>
            <person name="Yanagida F."/>
            <person name="Hayakawa M."/>
        </authorList>
    </citation>
    <scope>NUCLEOTIDE SEQUENCE [LARGE SCALE GENOMIC DNA]</scope>
    <source>
        <strain evidence="6 7">NBRC12680</strain>
    </source>
</reference>
<dbReference type="InterPro" id="IPR051794">
    <property type="entry name" value="PG_Endopeptidase_C40"/>
</dbReference>
<evidence type="ECO:0000256" key="2">
    <source>
        <dbReference type="ARBA" id="ARBA00022670"/>
    </source>
</evidence>
<sequence>MTLDGIAAVQSRMAELRALVAPPTVTATPTSASTATTATTDDFQTLLASLTGSGASTASTATGGATAQSFIAAAQKYVGVPYVWGGESLSEGGLDCSGLVIRSLADVGVTDFPRVARDQQTMGEPVASLDKALPGDLVVFGGGSHIGIYLGDGKMIDAPKPGASVVVRDVYTTPTAIRRILPQAADVSAVANPLAGIGGLAGLTGLTGASGSAGATAASQRAALELLASLSSGQTGARSGSALGASGLAGLAASLGVAS</sequence>
<dbReference type="OrthoDB" id="9815778at2"/>
<keyword evidence="3" id="KW-0378">Hydrolase</keyword>
<proteinExistence type="inferred from homology"/>
<evidence type="ECO:0000313" key="6">
    <source>
        <dbReference type="EMBL" id="GCE78494.1"/>
    </source>
</evidence>
<comment type="caution">
    <text evidence="6">The sequence shown here is derived from an EMBL/GenBank/DDBJ whole genome shotgun (WGS) entry which is preliminary data.</text>
</comment>
<dbReference type="RefSeq" id="WP_130783199.1">
    <property type="nucleotide sequence ID" value="NZ_BIMR01000455.1"/>
</dbReference>
<evidence type="ECO:0000256" key="3">
    <source>
        <dbReference type="ARBA" id="ARBA00022801"/>
    </source>
</evidence>
<keyword evidence="4" id="KW-0788">Thiol protease</keyword>
<feature type="domain" description="NlpC/P60" evidence="5">
    <location>
        <begin position="64"/>
        <end position="188"/>
    </location>
</feature>
<dbReference type="InterPro" id="IPR038765">
    <property type="entry name" value="Papain-like_cys_pep_sf"/>
</dbReference>
<dbReference type="PANTHER" id="PTHR47359:SF3">
    <property type="entry name" value="NLP_P60 DOMAIN-CONTAINING PROTEIN-RELATED"/>
    <property type="match status" value="1"/>
</dbReference>
<comment type="similarity">
    <text evidence="1">Belongs to the peptidase C40 family.</text>
</comment>
<evidence type="ECO:0000256" key="1">
    <source>
        <dbReference type="ARBA" id="ARBA00007074"/>
    </source>
</evidence>